<name>A0A3A8NS85_9BACT</name>
<evidence type="ECO:0000313" key="2">
    <source>
        <dbReference type="Proteomes" id="UP000273405"/>
    </source>
</evidence>
<reference evidence="2" key="1">
    <citation type="submission" date="2018-09" db="EMBL/GenBank/DDBJ databases">
        <authorList>
            <person name="Livingstone P.G."/>
            <person name="Whitworth D.E."/>
        </authorList>
    </citation>
    <scope>NUCLEOTIDE SEQUENCE [LARGE SCALE GENOMIC DNA]</scope>
    <source>
        <strain evidence="2">CA040B</strain>
    </source>
</reference>
<dbReference type="AlphaFoldDB" id="A0A3A8NS85"/>
<dbReference type="RefSeq" id="WP_120624335.1">
    <property type="nucleotide sequence ID" value="NZ_RAWG01000026.1"/>
</dbReference>
<protein>
    <submittedName>
        <fullName evidence="1">Tetratricopeptide repeat protein</fullName>
    </submittedName>
</protein>
<organism evidence="1 2">
    <name type="scientific">Corallococcus sicarius</name>
    <dbReference type="NCBI Taxonomy" id="2316726"/>
    <lineage>
        <taxon>Bacteria</taxon>
        <taxon>Pseudomonadati</taxon>
        <taxon>Myxococcota</taxon>
        <taxon>Myxococcia</taxon>
        <taxon>Myxococcales</taxon>
        <taxon>Cystobacterineae</taxon>
        <taxon>Myxococcaceae</taxon>
        <taxon>Corallococcus</taxon>
    </lineage>
</organism>
<evidence type="ECO:0000313" key="1">
    <source>
        <dbReference type="EMBL" id="RKH46140.1"/>
    </source>
</evidence>
<dbReference type="InterPro" id="IPR011990">
    <property type="entry name" value="TPR-like_helical_dom_sf"/>
</dbReference>
<dbReference type="Pfam" id="PF14559">
    <property type="entry name" value="TPR_19"/>
    <property type="match status" value="1"/>
</dbReference>
<accession>A0A3A8NS85</accession>
<dbReference type="Gene3D" id="1.25.40.10">
    <property type="entry name" value="Tetratricopeptide repeat domain"/>
    <property type="match status" value="1"/>
</dbReference>
<dbReference type="Proteomes" id="UP000273405">
    <property type="component" value="Unassembled WGS sequence"/>
</dbReference>
<proteinExistence type="predicted"/>
<keyword evidence="2" id="KW-1185">Reference proteome</keyword>
<gene>
    <name evidence="1" type="ORF">D7X12_06220</name>
</gene>
<sequence>MLSLLTVLVLAAAPADFDALRASALTAHEADDYRRACALYAQAARLSPEHAAVQSDLGLCLMKQGRKAEAVRANLRAVRLAAPGKAELPPDAERTRKAAYFNLNALGVSVALPGPGQCARLTKASACNAPVYACGAKWTEYGSGGGSSGTAVNLALSEQAAALGELAQGTEDSVLRPRNGSLFGIEGSPPREALPSSLVLTEEKAEVFTGPCARHQGGSCDSSVTVRGAADTCLARAGGCDGGVRDCPSALRCSEEACAEAERSPSPAVRAEQQLAQQTFDSCAKGPLPHTSCSVVLADACLGLVGVVCQTSTVAPDGKVLEKTSPRVGEVWLQRTEP</sequence>
<dbReference type="EMBL" id="RAWG01000026">
    <property type="protein sequence ID" value="RKH46140.1"/>
    <property type="molecule type" value="Genomic_DNA"/>
</dbReference>
<comment type="caution">
    <text evidence="1">The sequence shown here is derived from an EMBL/GenBank/DDBJ whole genome shotgun (WGS) entry which is preliminary data.</text>
</comment>
<dbReference type="SUPFAM" id="SSF48452">
    <property type="entry name" value="TPR-like"/>
    <property type="match status" value="1"/>
</dbReference>